<evidence type="ECO:0000313" key="5">
    <source>
        <dbReference type="Ensembl" id="ENSLOCP00000002656.1"/>
    </source>
</evidence>
<reference evidence="5" key="2">
    <citation type="submission" date="2025-08" db="UniProtKB">
        <authorList>
            <consortium name="Ensembl"/>
        </authorList>
    </citation>
    <scope>IDENTIFICATION</scope>
</reference>
<reference evidence="5" key="3">
    <citation type="submission" date="2025-09" db="UniProtKB">
        <authorList>
            <consortium name="Ensembl"/>
        </authorList>
    </citation>
    <scope>IDENTIFICATION</scope>
</reference>
<sequence length="85" mass="10088">MQEQNEELHHSLVKTTVRMEVMGSELKSSHQQLETELQRTREELERLRENFRRSEDSYTSSLQTNVALEQKLRSVVSSSSLLRRR</sequence>
<accession>W5M2P8</accession>
<comment type="subcellular location">
    <subcellularLocation>
        <location evidence="1">Membrane</location>
        <topology evidence="1">Peripheral membrane protein</topology>
    </subcellularLocation>
</comment>
<dbReference type="InParanoid" id="W5M2P8"/>
<organism evidence="5 6">
    <name type="scientific">Lepisosteus oculatus</name>
    <name type="common">Spotted gar</name>
    <dbReference type="NCBI Taxonomy" id="7918"/>
    <lineage>
        <taxon>Eukaryota</taxon>
        <taxon>Metazoa</taxon>
        <taxon>Chordata</taxon>
        <taxon>Craniata</taxon>
        <taxon>Vertebrata</taxon>
        <taxon>Euteleostomi</taxon>
        <taxon>Actinopterygii</taxon>
        <taxon>Neopterygii</taxon>
        <taxon>Holostei</taxon>
        <taxon>Semionotiformes</taxon>
        <taxon>Lepisosteidae</taxon>
        <taxon>Lepisosteus</taxon>
    </lineage>
</organism>
<evidence type="ECO:0000256" key="4">
    <source>
        <dbReference type="SAM" id="Coils"/>
    </source>
</evidence>
<dbReference type="Proteomes" id="UP000018468">
    <property type="component" value="Linkage group LG28"/>
</dbReference>
<dbReference type="Bgee" id="ENSLOCG00000002274">
    <property type="expression patterns" value="Expressed in camera-type eye and 6 other cell types or tissues"/>
</dbReference>
<dbReference type="EMBL" id="AHAT01033098">
    <property type="status" value="NOT_ANNOTATED_CDS"/>
    <property type="molecule type" value="Genomic_DNA"/>
</dbReference>
<proteinExistence type="predicted"/>
<dbReference type="GO" id="GO:0016020">
    <property type="term" value="C:membrane"/>
    <property type="evidence" value="ECO:0007669"/>
    <property type="project" value="UniProtKB-SubCell"/>
</dbReference>
<keyword evidence="2" id="KW-0597">Phosphoprotein</keyword>
<dbReference type="AlphaFoldDB" id="W5M2P8"/>
<dbReference type="OMA" id="QYASTME"/>
<keyword evidence="4" id="KW-0175">Coiled coil</keyword>
<dbReference type="Ensembl" id="ENSLOCT00000002662.1">
    <property type="protein sequence ID" value="ENSLOCP00000002656.1"/>
    <property type="gene ID" value="ENSLOCG00000002274.1"/>
</dbReference>
<evidence type="ECO:0000256" key="1">
    <source>
        <dbReference type="ARBA" id="ARBA00004170"/>
    </source>
</evidence>
<reference evidence="6" key="1">
    <citation type="submission" date="2011-12" db="EMBL/GenBank/DDBJ databases">
        <title>The Draft Genome of Lepisosteus oculatus.</title>
        <authorList>
            <consortium name="The Broad Institute Genome Assembly &amp; Analysis Group"/>
            <consortium name="Computational R&amp;D Group"/>
            <consortium name="and Sequencing Platform"/>
            <person name="Di Palma F."/>
            <person name="Alfoldi J."/>
            <person name="Johnson J."/>
            <person name="Berlin A."/>
            <person name="Gnerre S."/>
            <person name="Jaffe D."/>
            <person name="MacCallum I."/>
            <person name="Young S."/>
            <person name="Walker B.J."/>
            <person name="Lander E.S."/>
            <person name="Lindblad-Toh K."/>
        </authorList>
    </citation>
    <scope>NUCLEOTIDE SEQUENCE [LARGE SCALE GENOMIC DNA]</scope>
</reference>
<protein>
    <submittedName>
        <fullName evidence="5">Uncharacterized protein</fullName>
    </submittedName>
</protein>
<dbReference type="GeneTree" id="ENSGT00940000167701"/>
<evidence type="ECO:0000313" key="6">
    <source>
        <dbReference type="Proteomes" id="UP000018468"/>
    </source>
</evidence>
<dbReference type="InterPro" id="IPR043441">
    <property type="entry name" value="Tjap1/BEGAIN"/>
</dbReference>
<evidence type="ECO:0000256" key="2">
    <source>
        <dbReference type="ARBA" id="ARBA00022553"/>
    </source>
</evidence>
<dbReference type="PANTHER" id="PTHR28664:SF3">
    <property type="entry name" value="TIGHT JUNCTION-ASSOCIATED PROTEIN 1"/>
    <property type="match status" value="1"/>
</dbReference>
<dbReference type="eggNOG" id="ENOG502SI0B">
    <property type="taxonomic scope" value="Eukaryota"/>
</dbReference>
<name>W5M2P8_LEPOC</name>
<dbReference type="PANTHER" id="PTHR28664">
    <property type="entry name" value="TIGHT JUNCTION-ASSOCIATED PROTEIN 1"/>
    <property type="match status" value="1"/>
</dbReference>
<dbReference type="HOGENOM" id="CLU_192588_0_0_1"/>
<evidence type="ECO:0000256" key="3">
    <source>
        <dbReference type="ARBA" id="ARBA00023136"/>
    </source>
</evidence>
<keyword evidence="6" id="KW-1185">Reference proteome</keyword>
<keyword evidence="3" id="KW-0472">Membrane</keyword>
<feature type="coiled-coil region" evidence="4">
    <location>
        <begin position="23"/>
        <end position="57"/>
    </location>
</feature>